<evidence type="ECO:0000256" key="1">
    <source>
        <dbReference type="SAM" id="Phobius"/>
    </source>
</evidence>
<sequence>MINLKSKRIILAGILSLIFMSPIFVFAADSGAITGTIIGKVTEEVLTFTPNVPIGEFKGKMNVNEILLGRYIQAWYSFVVGTVGIIATVIIMWGGFKWLTSRGNSAAIADAKDRIWSAVIGLILVFLSYTIFYLLNPKLLILDLPRLDTLVVSVTTGGEIDSGLSEEDQKTLNRTVWQSLFKQDLNTNEGIMGLNFSGDLTLSGNDFVQTLTLYMNESDALGNYSFDVSWNDNIMTNEEVADFVDILSNSPIYSPDPIEWIINPIYNSDGYPVLINIIPTLSYNSGGW</sequence>
<gene>
    <name evidence="3" type="ORF">A3A02_04670</name>
</gene>
<keyword evidence="1" id="KW-1133">Transmembrane helix</keyword>
<dbReference type="AlphaFoldDB" id="A0A1G1YGJ3"/>
<feature type="transmembrane region" description="Helical" evidence="1">
    <location>
        <begin position="74"/>
        <end position="94"/>
    </location>
</feature>
<feature type="transmembrane region" description="Helical" evidence="1">
    <location>
        <begin position="115"/>
        <end position="135"/>
    </location>
</feature>
<accession>A0A1G1YGJ3</accession>
<keyword evidence="2" id="KW-0732">Signal</keyword>
<reference evidence="3 4" key="1">
    <citation type="journal article" date="2016" name="Nat. Commun.">
        <title>Thousands of microbial genomes shed light on interconnected biogeochemical processes in an aquifer system.</title>
        <authorList>
            <person name="Anantharaman K."/>
            <person name="Brown C.T."/>
            <person name="Hug L.A."/>
            <person name="Sharon I."/>
            <person name="Castelle C.J."/>
            <person name="Probst A.J."/>
            <person name="Thomas B.C."/>
            <person name="Singh A."/>
            <person name="Wilkins M.J."/>
            <person name="Karaoz U."/>
            <person name="Brodie E.L."/>
            <person name="Williams K.H."/>
            <person name="Hubbard S.S."/>
            <person name="Banfield J.F."/>
        </authorList>
    </citation>
    <scope>NUCLEOTIDE SEQUENCE [LARGE SCALE GENOMIC DNA]</scope>
</reference>
<comment type="caution">
    <text evidence="3">The sequence shown here is derived from an EMBL/GenBank/DDBJ whole genome shotgun (WGS) entry which is preliminary data.</text>
</comment>
<dbReference type="EMBL" id="MHIM01000036">
    <property type="protein sequence ID" value="OGY51452.1"/>
    <property type="molecule type" value="Genomic_DNA"/>
</dbReference>
<evidence type="ECO:0000313" key="3">
    <source>
        <dbReference type="EMBL" id="OGY51452.1"/>
    </source>
</evidence>
<dbReference type="InterPro" id="IPR043993">
    <property type="entry name" value="T4SS_pilin"/>
</dbReference>
<dbReference type="Proteomes" id="UP000177376">
    <property type="component" value="Unassembled WGS sequence"/>
</dbReference>
<keyword evidence="1" id="KW-0812">Transmembrane</keyword>
<protein>
    <submittedName>
        <fullName evidence="3">Uncharacterized protein</fullName>
    </submittedName>
</protein>
<dbReference type="Pfam" id="PF18895">
    <property type="entry name" value="T4SS_pilin"/>
    <property type="match status" value="1"/>
</dbReference>
<evidence type="ECO:0000256" key="2">
    <source>
        <dbReference type="SAM" id="SignalP"/>
    </source>
</evidence>
<proteinExistence type="predicted"/>
<organism evidence="3 4">
    <name type="scientific">Candidatus Buchananbacteria bacterium RIFCSPLOWO2_01_FULL_39_33</name>
    <dbReference type="NCBI Taxonomy" id="1797543"/>
    <lineage>
        <taxon>Bacteria</taxon>
        <taxon>Candidatus Buchananiibacteriota</taxon>
    </lineage>
</organism>
<name>A0A1G1YGJ3_9BACT</name>
<keyword evidence="1" id="KW-0472">Membrane</keyword>
<feature type="chain" id="PRO_5009581569" evidence="2">
    <location>
        <begin position="28"/>
        <end position="288"/>
    </location>
</feature>
<feature type="signal peptide" evidence="2">
    <location>
        <begin position="1"/>
        <end position="27"/>
    </location>
</feature>
<evidence type="ECO:0000313" key="4">
    <source>
        <dbReference type="Proteomes" id="UP000177376"/>
    </source>
</evidence>